<dbReference type="Proteomes" id="UP001437460">
    <property type="component" value="Unassembled WGS sequence"/>
</dbReference>
<accession>A0ABV1HNH9</accession>
<proteinExistence type="predicted"/>
<reference evidence="1 2" key="1">
    <citation type="submission" date="2024-03" db="EMBL/GenBank/DDBJ databases">
        <title>Human intestinal bacterial collection.</title>
        <authorList>
            <person name="Pauvert C."/>
            <person name="Hitch T.C.A."/>
            <person name="Clavel T."/>
        </authorList>
    </citation>
    <scope>NUCLEOTIDE SEQUENCE [LARGE SCALE GENOMIC DNA]</scope>
    <source>
        <strain evidence="1 2">CLA-AP-H27</strain>
    </source>
</reference>
<evidence type="ECO:0000313" key="2">
    <source>
        <dbReference type="Proteomes" id="UP001437460"/>
    </source>
</evidence>
<sequence>MLIWKHCDEGMMNTYENTLKTKYENKTGNVKTEIPVEAIVPTVLDNFNRNEKYTFYYDETNYFGKFWVEERQNIQPCFNFDIDKDFVLAGIVTRNEHRPVDKEQLWQRLHLSPQVKELKFKKQFSMPDFVQTLGKGRVNQFLHYIDEQGYYIHVAHVNAFYYSIVDIVDSVLSLEDIEEYKGTNKLDFQYELNRIKAQLFELLYPQRAAVAALFSAYGYPDLKKENMDEFSHKLVKLFGLRRELSMDLKFLSGMIQKAGKQKDLVFLEKNIPNVLVEDLAFLYFHFIALFPNSKHIFDDQKEIRRKLDNYVIVDREKNKLENYEYVDSKDEIMIQISDVISGIWGMLYSFLNGHDNNGIRKMVSELNKEQLDSLWMMWKLMRDAEQENKGFIFSFASIQCREKLQLLGWLTCERKIQKEKEYGNKTN</sequence>
<protein>
    <submittedName>
        <fullName evidence="1">DUF3800 domain-containing protein</fullName>
    </submittedName>
</protein>
<dbReference type="Pfam" id="PF12686">
    <property type="entry name" value="DUF3800"/>
    <property type="match status" value="1"/>
</dbReference>
<evidence type="ECO:0000313" key="1">
    <source>
        <dbReference type="EMBL" id="MEQ2563871.1"/>
    </source>
</evidence>
<dbReference type="RefSeq" id="WP_349229947.1">
    <property type="nucleotide sequence ID" value="NZ_JBBMFJ010000026.1"/>
</dbReference>
<comment type="caution">
    <text evidence="1">The sequence shown here is derived from an EMBL/GenBank/DDBJ whole genome shotgun (WGS) entry which is preliminary data.</text>
</comment>
<organism evidence="1 2">
    <name type="scientific">Ventrimonas faecis</name>
    <dbReference type="NCBI Taxonomy" id="3133170"/>
    <lineage>
        <taxon>Bacteria</taxon>
        <taxon>Bacillati</taxon>
        <taxon>Bacillota</taxon>
        <taxon>Clostridia</taxon>
        <taxon>Lachnospirales</taxon>
        <taxon>Lachnospiraceae</taxon>
        <taxon>Ventrimonas</taxon>
    </lineage>
</organism>
<keyword evidence="2" id="KW-1185">Reference proteome</keyword>
<name>A0ABV1HNH9_9FIRM</name>
<dbReference type="InterPro" id="IPR027291">
    <property type="entry name" value="Glyco_hydro_38_N_sf"/>
</dbReference>
<dbReference type="Gene3D" id="3.20.110.10">
    <property type="entry name" value="Glycoside hydrolase 38, N terminal domain"/>
    <property type="match status" value="1"/>
</dbReference>
<dbReference type="EMBL" id="JBBMFJ010000026">
    <property type="protein sequence ID" value="MEQ2563871.1"/>
    <property type="molecule type" value="Genomic_DNA"/>
</dbReference>
<gene>
    <name evidence="1" type="ORF">WMO41_11980</name>
</gene>
<dbReference type="InterPro" id="IPR024524">
    <property type="entry name" value="DUF3800"/>
</dbReference>